<dbReference type="InterPro" id="IPR050678">
    <property type="entry name" value="DNA_Partitioning_ATPase"/>
</dbReference>
<organism evidence="5 6">
    <name type="scientific">Tessaracoccus antarcticus</name>
    <dbReference type="NCBI Taxonomy" id="2479848"/>
    <lineage>
        <taxon>Bacteria</taxon>
        <taxon>Bacillati</taxon>
        <taxon>Actinomycetota</taxon>
        <taxon>Actinomycetes</taxon>
        <taxon>Propionibacteriales</taxon>
        <taxon>Propionibacteriaceae</taxon>
        <taxon>Tessaracoccus</taxon>
    </lineage>
</organism>
<gene>
    <name evidence="5" type="ORF">EAX62_02315</name>
</gene>
<feature type="compositionally biased region" description="Basic residues" evidence="3">
    <location>
        <begin position="1"/>
        <end position="10"/>
    </location>
</feature>
<accession>A0A3M0GAP2</accession>
<dbReference type="SUPFAM" id="SSF52540">
    <property type="entry name" value="P-loop containing nucleoside triphosphate hydrolases"/>
    <property type="match status" value="1"/>
</dbReference>
<protein>
    <submittedName>
        <fullName evidence="5">ParA family protein</fullName>
    </submittedName>
</protein>
<reference evidence="5 6" key="1">
    <citation type="submission" date="2018-10" db="EMBL/GenBank/DDBJ databases">
        <title>Tessaracoccus antarcticuss sp. nov., isolated from sediment.</title>
        <authorList>
            <person name="Zhou L.Y."/>
            <person name="Du Z.J."/>
        </authorList>
    </citation>
    <scope>NUCLEOTIDE SEQUENCE [LARGE SCALE GENOMIC DNA]</scope>
    <source>
        <strain evidence="5 6">JDX10</strain>
    </source>
</reference>
<proteinExistence type="inferred from homology"/>
<comment type="similarity">
    <text evidence="1">Belongs to the ParA family.</text>
</comment>
<sequence>MALFFRKARAKGAEHSPTPPTEKGTSSVSRETGVVLPDGPKRAAFDREDDDWGLGLDDEYGIEVDPSGPPLSLPRPLTPRVFVVANQKGGVGKTTTTVNIAAALAFGGLNVLVVDTDPQGNASTALGVEHGPGTAGTYEVLLDGARISDLVQRSPHTPNLHVLPAAIDLATAELELVNESGRESRMKRALADYIESSAVDYVFLDCPPSLGLLTLNALVAATEIMVPIQCEYYALEGVSQLVRTIDRVKGNLNDSLELSTVVLTMFDSRNNLSREVAREVRTHFAAQTLDVEIPRSVRIAEAPSYGQTVLTYQPKSAGAVAYVKAAEQIATSIKEAGDK</sequence>
<keyword evidence="6" id="KW-1185">Reference proteome</keyword>
<dbReference type="InterPro" id="IPR027417">
    <property type="entry name" value="P-loop_NTPase"/>
</dbReference>
<dbReference type="PANTHER" id="PTHR13696">
    <property type="entry name" value="P-LOOP CONTAINING NUCLEOSIDE TRIPHOSPHATE HYDROLASE"/>
    <property type="match status" value="1"/>
</dbReference>
<evidence type="ECO:0000256" key="2">
    <source>
        <dbReference type="ARBA" id="ARBA00059092"/>
    </source>
</evidence>
<evidence type="ECO:0000259" key="4">
    <source>
        <dbReference type="Pfam" id="PF13614"/>
    </source>
</evidence>
<dbReference type="PANTHER" id="PTHR13696:SF52">
    <property type="entry name" value="PARA FAMILY PROTEIN CT_582"/>
    <property type="match status" value="1"/>
</dbReference>
<dbReference type="InterPro" id="IPR025669">
    <property type="entry name" value="AAA_dom"/>
</dbReference>
<evidence type="ECO:0000313" key="6">
    <source>
        <dbReference type="Proteomes" id="UP000275256"/>
    </source>
</evidence>
<dbReference type="EMBL" id="REFW01000001">
    <property type="protein sequence ID" value="RMB61498.1"/>
    <property type="molecule type" value="Genomic_DNA"/>
</dbReference>
<evidence type="ECO:0000313" key="5">
    <source>
        <dbReference type="EMBL" id="RMB61498.1"/>
    </source>
</evidence>
<evidence type="ECO:0000256" key="1">
    <source>
        <dbReference type="ARBA" id="ARBA00006976"/>
    </source>
</evidence>
<dbReference type="FunFam" id="3.40.50.300:FF:000285">
    <property type="entry name" value="Sporulation initiation inhibitor Soj"/>
    <property type="match status" value="1"/>
</dbReference>
<dbReference type="AlphaFoldDB" id="A0A3M0GAP2"/>
<dbReference type="Proteomes" id="UP000275256">
    <property type="component" value="Unassembled WGS sequence"/>
</dbReference>
<dbReference type="Gene3D" id="3.40.50.300">
    <property type="entry name" value="P-loop containing nucleotide triphosphate hydrolases"/>
    <property type="match status" value="1"/>
</dbReference>
<dbReference type="OrthoDB" id="9815116at2"/>
<dbReference type="RefSeq" id="WP_121900045.1">
    <property type="nucleotide sequence ID" value="NZ_REFW01000001.1"/>
</dbReference>
<dbReference type="Pfam" id="PF13614">
    <property type="entry name" value="AAA_31"/>
    <property type="match status" value="1"/>
</dbReference>
<evidence type="ECO:0000256" key="3">
    <source>
        <dbReference type="SAM" id="MobiDB-lite"/>
    </source>
</evidence>
<comment type="function">
    <text evidence="2">May play a role in septum formation.</text>
</comment>
<feature type="domain" description="AAA" evidence="4">
    <location>
        <begin position="80"/>
        <end position="257"/>
    </location>
</feature>
<name>A0A3M0GAP2_9ACTN</name>
<dbReference type="CDD" id="cd02042">
    <property type="entry name" value="ParAB_family"/>
    <property type="match status" value="1"/>
</dbReference>
<comment type="caution">
    <text evidence="5">The sequence shown here is derived from an EMBL/GenBank/DDBJ whole genome shotgun (WGS) entry which is preliminary data.</text>
</comment>
<feature type="region of interest" description="Disordered" evidence="3">
    <location>
        <begin position="1"/>
        <end position="50"/>
    </location>
</feature>